<proteinExistence type="predicted"/>
<dbReference type="Gene3D" id="1.20.144.10">
    <property type="entry name" value="Phosphatidic acid phosphatase type 2/haloperoxidase"/>
    <property type="match status" value="1"/>
</dbReference>
<name>A0A0F8XM60_9ZZZZ</name>
<dbReference type="AlphaFoldDB" id="A0A0F8XM60"/>
<keyword evidence="1" id="KW-0812">Transmembrane</keyword>
<evidence type="ECO:0000259" key="2">
    <source>
        <dbReference type="Pfam" id="PF01569"/>
    </source>
</evidence>
<keyword evidence="1" id="KW-0472">Membrane</keyword>
<comment type="caution">
    <text evidence="3">The sequence shown here is derived from an EMBL/GenBank/DDBJ whole genome shotgun (WGS) entry which is preliminary data.</text>
</comment>
<feature type="transmembrane region" description="Helical" evidence="1">
    <location>
        <begin position="16"/>
        <end position="33"/>
    </location>
</feature>
<feature type="transmembrane region" description="Helical" evidence="1">
    <location>
        <begin position="69"/>
        <end position="90"/>
    </location>
</feature>
<gene>
    <name evidence="3" type="ORF">LCGC14_2927940</name>
</gene>
<evidence type="ECO:0000256" key="1">
    <source>
        <dbReference type="SAM" id="Phobius"/>
    </source>
</evidence>
<feature type="transmembrane region" description="Helical" evidence="1">
    <location>
        <begin position="102"/>
        <end position="123"/>
    </location>
</feature>
<reference evidence="3" key="1">
    <citation type="journal article" date="2015" name="Nature">
        <title>Complex archaea that bridge the gap between prokaryotes and eukaryotes.</title>
        <authorList>
            <person name="Spang A."/>
            <person name="Saw J.H."/>
            <person name="Jorgensen S.L."/>
            <person name="Zaremba-Niedzwiedzka K."/>
            <person name="Martijn J."/>
            <person name="Lind A.E."/>
            <person name="van Eijk R."/>
            <person name="Schleper C."/>
            <person name="Guy L."/>
            <person name="Ettema T.J."/>
        </authorList>
    </citation>
    <scope>NUCLEOTIDE SEQUENCE</scope>
</reference>
<dbReference type="Pfam" id="PF01569">
    <property type="entry name" value="PAP2"/>
    <property type="match status" value="1"/>
</dbReference>
<dbReference type="EMBL" id="LAZR01058369">
    <property type="protein sequence ID" value="KKK70043.1"/>
    <property type="molecule type" value="Genomic_DNA"/>
</dbReference>
<evidence type="ECO:0000313" key="3">
    <source>
        <dbReference type="EMBL" id="KKK70043.1"/>
    </source>
</evidence>
<feature type="transmembrane region" description="Helical" evidence="1">
    <location>
        <begin position="45"/>
        <end position="63"/>
    </location>
</feature>
<dbReference type="SUPFAM" id="SSF48317">
    <property type="entry name" value="Acid phosphatase/Vanadium-dependent haloperoxidase"/>
    <property type="match status" value="1"/>
</dbReference>
<keyword evidence="1" id="KW-1133">Transmembrane helix</keyword>
<feature type="transmembrane region" description="Helical" evidence="1">
    <location>
        <begin position="135"/>
        <end position="153"/>
    </location>
</feature>
<feature type="non-terminal residue" evidence="3">
    <location>
        <position position="1"/>
    </location>
</feature>
<organism evidence="3">
    <name type="scientific">marine sediment metagenome</name>
    <dbReference type="NCBI Taxonomy" id="412755"/>
    <lineage>
        <taxon>unclassified sequences</taxon>
        <taxon>metagenomes</taxon>
        <taxon>ecological metagenomes</taxon>
    </lineage>
</organism>
<accession>A0A0F8XM60</accession>
<feature type="domain" description="Phosphatidic acid phosphatase type 2/haloperoxidase" evidence="2">
    <location>
        <begin position="1"/>
        <end position="34"/>
    </location>
</feature>
<dbReference type="InterPro" id="IPR036938">
    <property type="entry name" value="PAP2/HPO_sf"/>
</dbReference>
<protein>
    <recommendedName>
        <fullName evidence="2">Phosphatidic acid phosphatase type 2/haloperoxidase domain-containing protein</fullName>
    </recommendedName>
</protein>
<dbReference type="InterPro" id="IPR000326">
    <property type="entry name" value="PAP2/HPO"/>
</dbReference>
<sequence>IGLSRIYLGVHFPTDVFAGWLLGALTLTAVLLLRRLISRIKLKPLPLVIGINLITAAVMVFQYNRVFTSLIAAFWGFTLGLIWCRSIYSFNPAAAVIRQKLLRLPLGLILLFILYILFKLIFPGEGSPFYVLFRFLRYGILGFWISFGAPFLFKALHFQEEAQPDGRS</sequence>